<evidence type="ECO:0000313" key="2">
    <source>
        <dbReference type="EMBL" id="MFH8590150.1"/>
    </source>
</evidence>
<feature type="region of interest" description="Disordered" evidence="1">
    <location>
        <begin position="51"/>
        <end position="75"/>
    </location>
</feature>
<comment type="caution">
    <text evidence="2">The sequence shown here is derived from an EMBL/GenBank/DDBJ whole genome shotgun (WGS) entry which is preliminary data.</text>
</comment>
<feature type="non-terminal residue" evidence="2">
    <location>
        <position position="75"/>
    </location>
</feature>
<dbReference type="RefSeq" id="WP_397677200.1">
    <property type="nucleotide sequence ID" value="NZ_JBIRGH010000053.1"/>
</dbReference>
<proteinExistence type="predicted"/>
<evidence type="ECO:0000313" key="3">
    <source>
        <dbReference type="Proteomes" id="UP001610990"/>
    </source>
</evidence>
<protein>
    <submittedName>
        <fullName evidence="2">Uncharacterized protein</fullName>
    </submittedName>
</protein>
<name>A0ABW7RPX8_9ACTN</name>
<gene>
    <name evidence="2" type="ORF">ACH4GP_38245</name>
</gene>
<organism evidence="2 3">
    <name type="scientific">Streptomyces celluloflavus</name>
    <dbReference type="NCBI Taxonomy" id="58344"/>
    <lineage>
        <taxon>Bacteria</taxon>
        <taxon>Bacillati</taxon>
        <taxon>Actinomycetota</taxon>
        <taxon>Actinomycetes</taxon>
        <taxon>Kitasatosporales</taxon>
        <taxon>Streptomycetaceae</taxon>
        <taxon>Streptomyces</taxon>
    </lineage>
</organism>
<dbReference type="Proteomes" id="UP001610990">
    <property type="component" value="Unassembled WGS sequence"/>
</dbReference>
<sequence>MRFENRLHLARLDTETPHLHLSIRTPDKLQLTVCAPPDDIACPVHPLTHRAERIRHKPLSRQTRPPHIPPRHPHT</sequence>
<reference evidence="2 3" key="1">
    <citation type="submission" date="2024-10" db="EMBL/GenBank/DDBJ databases">
        <title>The Natural Products Discovery Center: Release of the First 8490 Sequenced Strains for Exploring Actinobacteria Biosynthetic Diversity.</title>
        <authorList>
            <person name="Kalkreuter E."/>
            <person name="Kautsar S.A."/>
            <person name="Yang D."/>
            <person name="Bader C.D."/>
            <person name="Teijaro C.N."/>
            <person name="Fluegel L."/>
            <person name="Davis C.M."/>
            <person name="Simpson J.R."/>
            <person name="Lauterbach L."/>
            <person name="Steele A.D."/>
            <person name="Gui C."/>
            <person name="Meng S."/>
            <person name="Li G."/>
            <person name="Viehrig K."/>
            <person name="Ye F."/>
            <person name="Su P."/>
            <person name="Kiefer A.F."/>
            <person name="Nichols A."/>
            <person name="Cepeda A.J."/>
            <person name="Yan W."/>
            <person name="Fan B."/>
            <person name="Jiang Y."/>
            <person name="Adhikari A."/>
            <person name="Zheng C.-J."/>
            <person name="Schuster L."/>
            <person name="Cowan T.M."/>
            <person name="Smanski M.J."/>
            <person name="Chevrette M.G."/>
            <person name="De Carvalho L.P.S."/>
            <person name="Shen B."/>
        </authorList>
    </citation>
    <scope>NUCLEOTIDE SEQUENCE [LARGE SCALE GENOMIC DNA]</scope>
    <source>
        <strain evidence="2 3">NPDC018013</strain>
    </source>
</reference>
<keyword evidence="3" id="KW-1185">Reference proteome</keyword>
<evidence type="ECO:0000256" key="1">
    <source>
        <dbReference type="SAM" id="MobiDB-lite"/>
    </source>
</evidence>
<dbReference type="EMBL" id="JBIRGH010000053">
    <property type="protein sequence ID" value="MFH8590150.1"/>
    <property type="molecule type" value="Genomic_DNA"/>
</dbReference>
<accession>A0ABW7RPX8</accession>